<keyword evidence="6" id="KW-0752">Steroid biosynthesis</keyword>
<sequence>METLARSQNGPDEKDRELLVHFDCVLKEFKLLKPQYQKVISEYTKKMGNGMADYANNAEHNIHGVQSTKDYELYCHYVAGLVGAGLTRLFVDAELANPALLKRPELSESMGQFLQKTNIIRDLREDFDDKRRFYPKEIWSKHVDNFDDLFVPANIDKALATTSEMVLNALDNVPQCLFYMAGIKDQSVFNFVAIPQVMAIATLEAVFRNPKVTTGVVKITKGDACKLMMESSQNLRTVCDIFQRYTRRIHKKNTPKDPNFLEISIACGQSGISPSNLRLNISGSAALPTPTKKAWTDLSNGNVILERYGMTEVGMALSCGLSNSDRVDGSVGWPLPTVEVRLVDIETGEIIQHGEETDSSGRERDGEIQLRGPTIFKEYWRNPEATAKEHVGGEDGKGRWFKTGDVAVRRAVPTAGQNKYQADWASGPLYFIRGRLSSDIIKSGGEKVSALEVERELLSLPQIEEAAVVAVPSGKWGQKVGAVVMLKKGMEMSPRGNGRVWGPLDMRNAMKSRLAGYKIPQVMRVVEEIERNAMGKSKQLWLRPGKKFLFGRTSGALIKATTPNENGIVPIEDDFKNFPDPLHFLPPRGAELTDRDATAYSPDDRRRDMFDGYTFIFYDETQYENLSTTIFAGKGKALHQRVVPEETSVLDFVRYVKNVAGEKGLGEFEDGSEGKGVVVVKYEPQKGVHIAWHNQFAVDVALSLDQRLVGQGEFLDVILGCDPSVLRRALEESPPSTMASHAPPAAQPVQPSQATPPEAPAESISQPARKGRGRRAAVPVFKGFEDDEWATPAVKLNSIPESNSMDIDHAPAPESQSLFVSQQEPSIDVDRDVSEPPVAQPRMSRKRAAPLIDDQELINTLAPNAARLKKRRLEEAAERRSRGESTQPSRPAPEPVKEKTPEPEPEPKAKPKRRTRKEMDSAAALIDARNAEDADEAELHEPDVIDYSSIDVDAVRNAIEVFEIAVTRKPSTRRAAQADESDRWNDKWNGRKDFKKFRRQGAAPKRDHGRVIVPLEEAKKKDYGLGDEYWGEDPITNESQRASKKTRKDKAVVEEVQQNDSSDSDALESNHRRRPRPKLISGNQSEDDAIVIPSSDVEIEQDPRLTFARKDTTTQGTTQSSSLNDKTAATRNIPAKGTKRSAEKEAAKPPPKRVKQTTLDVGGRARGRRTVEDSEDSDDMGFGFRRRR</sequence>
<dbReference type="InterPro" id="IPR032429">
    <property type="entry name" value="Nibrin_BRCT2"/>
</dbReference>
<keyword evidence="9" id="KW-0753">Steroid metabolism</keyword>
<dbReference type="PANTHER" id="PTHR11626">
    <property type="entry name" value="FARNESYL-DIPHOSPHATE FARNESYLTRANSFERASE"/>
    <property type="match status" value="1"/>
</dbReference>
<keyword evidence="7" id="KW-0756">Sterol biosynthesis</keyword>
<keyword evidence="4" id="KW-0444">Lipid biosynthesis</keyword>
<dbReference type="Pfam" id="PF13193">
    <property type="entry name" value="AMP-binding_C"/>
    <property type="match status" value="1"/>
</dbReference>
<feature type="region of interest" description="Disordered" evidence="10">
    <location>
        <begin position="731"/>
        <end position="775"/>
    </location>
</feature>
<dbReference type="Gene3D" id="3.30.300.30">
    <property type="match status" value="1"/>
</dbReference>
<evidence type="ECO:0000259" key="12">
    <source>
        <dbReference type="Pfam" id="PF13193"/>
    </source>
</evidence>
<dbReference type="PROSITE" id="PS01045">
    <property type="entry name" value="SQUALEN_PHYTOEN_SYN_2"/>
    <property type="match status" value="1"/>
</dbReference>
<name>H0EXE1_GLAL7</name>
<evidence type="ECO:0000256" key="4">
    <source>
        <dbReference type="ARBA" id="ARBA00022516"/>
    </source>
</evidence>
<evidence type="ECO:0000256" key="9">
    <source>
        <dbReference type="ARBA" id="ARBA00023221"/>
    </source>
</evidence>
<accession>H0EXE1</accession>
<reference evidence="14 15" key="1">
    <citation type="journal article" date="2012" name="Eukaryot. Cell">
        <title>Genome sequence of the fungus Glarea lozoyensis: the first genome sequence of a species from the Helotiaceae family.</title>
        <authorList>
            <person name="Youssar L."/>
            <person name="Gruening B.A."/>
            <person name="Erxleben A."/>
            <person name="Guenther S."/>
            <person name="Huettel W."/>
        </authorList>
    </citation>
    <scope>NUCLEOTIDE SEQUENCE [LARGE SCALE GENOMIC DNA]</scope>
    <source>
        <strain evidence="15">ATCC 74030 / MF5533</strain>
    </source>
</reference>
<dbReference type="HOGENOM" id="CLU_272150_0_0_1"/>
<dbReference type="EMBL" id="AGUE01000222">
    <property type="protein sequence ID" value="EHK96808.1"/>
    <property type="molecule type" value="Genomic_DNA"/>
</dbReference>
<dbReference type="InterPro" id="IPR043014">
    <property type="entry name" value="Nibrin_BRCT2_sf"/>
</dbReference>
<dbReference type="InterPro" id="IPR025110">
    <property type="entry name" value="AMP-bd_C"/>
</dbReference>
<dbReference type="InterPro" id="IPR008949">
    <property type="entry name" value="Isoprenoid_synthase_dom_sf"/>
</dbReference>
<keyword evidence="6" id="KW-0443">Lipid metabolism</keyword>
<dbReference type="GO" id="GO:0005789">
    <property type="term" value="C:endoplasmic reticulum membrane"/>
    <property type="evidence" value="ECO:0007669"/>
    <property type="project" value="TreeGrafter"/>
</dbReference>
<feature type="compositionally biased region" description="Low complexity" evidence="10">
    <location>
        <begin position="1113"/>
        <end position="1122"/>
    </location>
</feature>
<dbReference type="AlphaFoldDB" id="H0EXE1"/>
<dbReference type="Gene3D" id="3.40.50.980">
    <property type="match status" value="1"/>
</dbReference>
<feature type="compositionally biased region" description="Basic and acidic residues" evidence="10">
    <location>
        <begin position="895"/>
        <end position="909"/>
    </location>
</feature>
<evidence type="ECO:0000256" key="1">
    <source>
        <dbReference type="ARBA" id="ARBA00001946"/>
    </source>
</evidence>
<dbReference type="Pfam" id="PF00494">
    <property type="entry name" value="SQS_PSY"/>
    <property type="match status" value="1"/>
</dbReference>
<keyword evidence="5" id="KW-0808">Transferase</keyword>
<feature type="compositionally biased region" description="Basic and acidic residues" evidence="10">
    <location>
        <begin position="929"/>
        <end position="940"/>
    </location>
</feature>
<dbReference type="InterPro" id="IPR002060">
    <property type="entry name" value="Squ/phyt_synthse"/>
</dbReference>
<dbReference type="GO" id="GO:0045338">
    <property type="term" value="P:farnesyl diphosphate metabolic process"/>
    <property type="evidence" value="ECO:0007669"/>
    <property type="project" value="InterPro"/>
</dbReference>
<dbReference type="FunFam" id="1.10.600.10:FF:000023">
    <property type="entry name" value="Squalene synthase"/>
    <property type="match status" value="1"/>
</dbReference>
<evidence type="ECO:0000256" key="10">
    <source>
        <dbReference type="SAM" id="MobiDB-lite"/>
    </source>
</evidence>
<feature type="compositionally biased region" description="Polar residues" evidence="10">
    <location>
        <begin position="814"/>
        <end position="825"/>
    </location>
</feature>
<dbReference type="SUPFAM" id="SSF56801">
    <property type="entry name" value="Acetyl-CoA synthetase-like"/>
    <property type="match status" value="1"/>
</dbReference>
<dbReference type="Gene3D" id="3.40.50.10980">
    <property type="entry name" value="Nibrin, BRCT2 domain"/>
    <property type="match status" value="1"/>
</dbReference>
<evidence type="ECO:0000256" key="5">
    <source>
        <dbReference type="ARBA" id="ARBA00022679"/>
    </source>
</evidence>
<feature type="compositionally biased region" description="Low complexity" evidence="10">
    <location>
        <begin position="742"/>
        <end position="756"/>
    </location>
</feature>
<gene>
    <name evidence="14" type="ORF">M7I_7475</name>
</gene>
<evidence type="ECO:0000259" key="11">
    <source>
        <dbReference type="Pfam" id="PF00501"/>
    </source>
</evidence>
<feature type="compositionally biased region" description="Basic and acidic residues" evidence="10">
    <location>
        <begin position="1004"/>
        <end position="1024"/>
    </location>
</feature>
<keyword evidence="15" id="KW-1185">Reference proteome</keyword>
<keyword evidence="8" id="KW-1207">Sterol metabolism</keyword>
<dbReference type="PROSITE" id="PS01044">
    <property type="entry name" value="SQUALEN_PHYTOEN_SYN_1"/>
    <property type="match status" value="1"/>
</dbReference>
<comment type="similarity">
    <text evidence="2">Belongs to the phytoene/squalene synthase family.</text>
</comment>
<dbReference type="Pfam" id="PF00501">
    <property type="entry name" value="AMP-binding"/>
    <property type="match status" value="1"/>
</dbReference>
<feature type="domain" description="Nibrin second BRCT" evidence="13">
    <location>
        <begin position="605"/>
        <end position="728"/>
    </location>
</feature>
<evidence type="ECO:0000313" key="15">
    <source>
        <dbReference type="Proteomes" id="UP000005446"/>
    </source>
</evidence>
<dbReference type="InterPro" id="IPR045851">
    <property type="entry name" value="AMP-bd_C_sf"/>
</dbReference>
<dbReference type="InterPro" id="IPR044844">
    <property type="entry name" value="Trans_IPPS_euk-type"/>
</dbReference>
<dbReference type="EC" id="2.5.1.21" evidence="3"/>
<dbReference type="Pfam" id="PF16508">
    <property type="entry name" value="NIBRIN_BRCT_II"/>
    <property type="match status" value="1"/>
</dbReference>
<feature type="region of interest" description="Disordered" evidence="10">
    <location>
        <begin position="800"/>
        <end position="940"/>
    </location>
</feature>
<evidence type="ECO:0000256" key="3">
    <source>
        <dbReference type="ARBA" id="ARBA00012373"/>
    </source>
</evidence>
<dbReference type="GO" id="GO:0006696">
    <property type="term" value="P:ergosterol biosynthetic process"/>
    <property type="evidence" value="ECO:0007669"/>
    <property type="project" value="TreeGrafter"/>
</dbReference>
<feature type="compositionally biased region" description="Basic and acidic residues" evidence="10">
    <location>
        <begin position="976"/>
        <end position="992"/>
    </location>
</feature>
<dbReference type="OrthoDB" id="2962993at2759"/>
<dbReference type="InterPro" id="IPR006449">
    <property type="entry name" value="Squal_synth-like"/>
</dbReference>
<organism evidence="14 15">
    <name type="scientific">Glarea lozoyensis (strain ATCC 74030 / MF5533)</name>
    <dbReference type="NCBI Taxonomy" id="1104152"/>
    <lineage>
        <taxon>Eukaryota</taxon>
        <taxon>Fungi</taxon>
        <taxon>Dikarya</taxon>
        <taxon>Ascomycota</taxon>
        <taxon>Pezizomycotina</taxon>
        <taxon>Leotiomycetes</taxon>
        <taxon>Helotiales</taxon>
        <taxon>Helotiaceae</taxon>
        <taxon>Glarea</taxon>
    </lineage>
</organism>
<feature type="region of interest" description="Disordered" evidence="10">
    <location>
        <begin position="970"/>
        <end position="1188"/>
    </location>
</feature>
<evidence type="ECO:0000313" key="14">
    <source>
        <dbReference type="EMBL" id="EHK96808.1"/>
    </source>
</evidence>
<dbReference type="InterPro" id="IPR000873">
    <property type="entry name" value="AMP-dep_synth/lig_dom"/>
</dbReference>
<evidence type="ECO:0000256" key="6">
    <source>
        <dbReference type="ARBA" id="ARBA00022955"/>
    </source>
</evidence>
<evidence type="ECO:0000259" key="13">
    <source>
        <dbReference type="Pfam" id="PF16508"/>
    </source>
</evidence>
<evidence type="ECO:0000256" key="8">
    <source>
        <dbReference type="ARBA" id="ARBA00023166"/>
    </source>
</evidence>
<protein>
    <recommendedName>
        <fullName evidence="3">squalene synthase</fullName>
        <ecNumber evidence="3">2.5.1.21</ecNumber>
    </recommendedName>
</protein>
<dbReference type="NCBIfam" id="TIGR01559">
    <property type="entry name" value="squal_synth"/>
    <property type="match status" value="1"/>
</dbReference>
<feature type="compositionally biased region" description="Basic and acidic residues" evidence="10">
    <location>
        <begin position="872"/>
        <end position="883"/>
    </location>
</feature>
<evidence type="ECO:0000256" key="7">
    <source>
        <dbReference type="ARBA" id="ARBA00023011"/>
    </source>
</evidence>
<dbReference type="InterPro" id="IPR019845">
    <property type="entry name" value="Squalene/phytoene_synthase_CS"/>
</dbReference>
<comment type="caution">
    <text evidence="14">The sequence shown here is derived from an EMBL/GenBank/DDBJ whole genome shotgun (WGS) entry which is preliminary data.</text>
</comment>
<feature type="domain" description="AMP-dependent synthetase/ligase" evidence="11">
    <location>
        <begin position="273"/>
        <end position="380"/>
    </location>
</feature>
<evidence type="ECO:0000256" key="2">
    <source>
        <dbReference type="ARBA" id="ARBA00006251"/>
    </source>
</evidence>
<dbReference type="InParanoid" id="H0EXE1"/>
<proteinExistence type="inferred from homology"/>
<dbReference type="GO" id="GO:0051996">
    <property type="term" value="F:squalene synthase [NAD(P)H] activity"/>
    <property type="evidence" value="ECO:0007669"/>
    <property type="project" value="UniProtKB-EC"/>
</dbReference>
<dbReference type="SUPFAM" id="SSF48576">
    <property type="entry name" value="Terpenoid synthases"/>
    <property type="match status" value="1"/>
</dbReference>
<dbReference type="Gene3D" id="1.10.600.10">
    <property type="entry name" value="Farnesyl Diphosphate Synthase"/>
    <property type="match status" value="1"/>
</dbReference>
<dbReference type="Gene3D" id="2.30.38.10">
    <property type="entry name" value="Luciferase, Domain 3"/>
    <property type="match status" value="1"/>
</dbReference>
<dbReference type="Proteomes" id="UP000005446">
    <property type="component" value="Unassembled WGS sequence"/>
</dbReference>
<comment type="cofactor">
    <cofactor evidence="1">
        <name>Mg(2+)</name>
        <dbReference type="ChEBI" id="CHEBI:18420"/>
    </cofactor>
</comment>
<feature type="domain" description="AMP-binding enzyme C-terminal" evidence="12">
    <location>
        <begin position="452"/>
        <end position="536"/>
    </location>
</feature>
<dbReference type="PANTHER" id="PTHR11626:SF2">
    <property type="entry name" value="SQUALENE SYNTHASE"/>
    <property type="match status" value="1"/>
</dbReference>